<accession>A0AAD8HVN4</accession>
<evidence type="ECO:0000256" key="1">
    <source>
        <dbReference type="ARBA" id="ARBA00009995"/>
    </source>
</evidence>
<protein>
    <submittedName>
        <fullName evidence="2">Uncharacterized protein</fullName>
    </submittedName>
</protein>
<dbReference type="Proteomes" id="UP001237642">
    <property type="component" value="Unassembled WGS sequence"/>
</dbReference>
<gene>
    <name evidence="2" type="ORF">POM88_030284</name>
</gene>
<dbReference type="PANTHER" id="PTHR48047">
    <property type="entry name" value="GLYCOSYLTRANSFERASE"/>
    <property type="match status" value="1"/>
</dbReference>
<dbReference type="Gene3D" id="3.40.50.2000">
    <property type="entry name" value="Glycogen Phosphorylase B"/>
    <property type="match status" value="1"/>
</dbReference>
<proteinExistence type="inferred from homology"/>
<dbReference type="SUPFAM" id="SSF53756">
    <property type="entry name" value="UDP-Glycosyltransferase/glycogen phosphorylase"/>
    <property type="match status" value="1"/>
</dbReference>
<name>A0AAD8HVN4_9APIA</name>
<comment type="similarity">
    <text evidence="1">Belongs to the UDP-glycosyltransferase family.</text>
</comment>
<evidence type="ECO:0000313" key="2">
    <source>
        <dbReference type="EMBL" id="KAK1374091.1"/>
    </source>
</evidence>
<sequence length="171" mass="19132">MALSGSEQSPPKPDFVLLPFVTTSHAHAANAVFQSFIDNSIAANHQISVAILEFPAEEVGLAPGIENYSAVKSPEMVDKVVYRLSLLKKPMEDLITELLPRCIVTGMFFPWTVDTAERLKIPRLVFYPSNFFCHCVPESLKLYGPHERVESDSELFLIPGLPDKIEMKRSQ</sequence>
<dbReference type="GO" id="GO:0035251">
    <property type="term" value="F:UDP-glucosyltransferase activity"/>
    <property type="evidence" value="ECO:0007669"/>
    <property type="project" value="TreeGrafter"/>
</dbReference>
<keyword evidence="3" id="KW-1185">Reference proteome</keyword>
<organism evidence="2 3">
    <name type="scientific">Heracleum sosnowskyi</name>
    <dbReference type="NCBI Taxonomy" id="360622"/>
    <lineage>
        <taxon>Eukaryota</taxon>
        <taxon>Viridiplantae</taxon>
        <taxon>Streptophyta</taxon>
        <taxon>Embryophyta</taxon>
        <taxon>Tracheophyta</taxon>
        <taxon>Spermatophyta</taxon>
        <taxon>Magnoliopsida</taxon>
        <taxon>eudicotyledons</taxon>
        <taxon>Gunneridae</taxon>
        <taxon>Pentapetalae</taxon>
        <taxon>asterids</taxon>
        <taxon>campanulids</taxon>
        <taxon>Apiales</taxon>
        <taxon>Apiaceae</taxon>
        <taxon>Apioideae</taxon>
        <taxon>apioid superclade</taxon>
        <taxon>Tordylieae</taxon>
        <taxon>Tordyliinae</taxon>
        <taxon>Heracleum</taxon>
    </lineage>
</organism>
<dbReference type="EMBL" id="JAUIZM010000007">
    <property type="protein sequence ID" value="KAK1374091.1"/>
    <property type="molecule type" value="Genomic_DNA"/>
</dbReference>
<reference evidence="2" key="1">
    <citation type="submission" date="2023-02" db="EMBL/GenBank/DDBJ databases">
        <title>Genome of toxic invasive species Heracleum sosnowskyi carries increased number of genes despite the absence of recent whole-genome duplications.</title>
        <authorList>
            <person name="Schelkunov M."/>
            <person name="Shtratnikova V."/>
            <person name="Makarenko M."/>
            <person name="Klepikova A."/>
            <person name="Omelchenko D."/>
            <person name="Novikova G."/>
            <person name="Obukhova E."/>
            <person name="Bogdanov V."/>
            <person name="Penin A."/>
            <person name="Logacheva M."/>
        </authorList>
    </citation>
    <scope>NUCLEOTIDE SEQUENCE</scope>
    <source>
        <strain evidence="2">Hsosn_3</strain>
        <tissue evidence="2">Leaf</tissue>
    </source>
</reference>
<dbReference type="AlphaFoldDB" id="A0AAD8HVN4"/>
<evidence type="ECO:0000313" key="3">
    <source>
        <dbReference type="Proteomes" id="UP001237642"/>
    </source>
</evidence>
<comment type="caution">
    <text evidence="2">The sequence shown here is derived from an EMBL/GenBank/DDBJ whole genome shotgun (WGS) entry which is preliminary data.</text>
</comment>
<reference evidence="2" key="2">
    <citation type="submission" date="2023-05" db="EMBL/GenBank/DDBJ databases">
        <authorList>
            <person name="Schelkunov M.I."/>
        </authorList>
    </citation>
    <scope>NUCLEOTIDE SEQUENCE</scope>
    <source>
        <strain evidence="2">Hsosn_3</strain>
        <tissue evidence="2">Leaf</tissue>
    </source>
</reference>
<dbReference type="PANTHER" id="PTHR48047:SF150">
    <property type="entry name" value="SOLANIDINE UDP-GLUCOSE GLUCOSYLTRANSFERASE 1"/>
    <property type="match status" value="1"/>
</dbReference>